<dbReference type="InterPro" id="IPR022973">
    <property type="entry name" value="Ribosomal_uL10_bac"/>
</dbReference>
<keyword evidence="3" id="KW-0687">Ribonucleoprotein</keyword>
<dbReference type="InterPro" id="IPR043141">
    <property type="entry name" value="Ribosomal_uL10-like_sf"/>
</dbReference>
<dbReference type="AlphaFoldDB" id="A0A381ZEM1"/>
<gene>
    <name evidence="4" type="ORF">METZ01_LOCUS140524</name>
</gene>
<dbReference type="Gene3D" id="6.10.250.290">
    <property type="match status" value="1"/>
</dbReference>
<dbReference type="PANTHER" id="PTHR11560">
    <property type="entry name" value="39S RIBOSOMAL PROTEIN L10, MITOCHONDRIAL"/>
    <property type="match status" value="1"/>
</dbReference>
<evidence type="ECO:0008006" key="5">
    <source>
        <dbReference type="Google" id="ProtNLM"/>
    </source>
</evidence>
<evidence type="ECO:0000313" key="4">
    <source>
        <dbReference type="EMBL" id="SVA87670.1"/>
    </source>
</evidence>
<evidence type="ECO:0000256" key="2">
    <source>
        <dbReference type="ARBA" id="ARBA00022980"/>
    </source>
</evidence>
<sequence length="171" mass="19200">MPSEINIRNVEILTEKLSKAKAIYFTDYLGLNVGEITNLRRNFFLSGVEYCVTKNSLLKLAIENNDFKVSDEIFDGSTAIALSYEESITPAKVIKRFTKDHELPLVKGILFEGDYLPKEEFQTLAEMPSRDELLAKFAMMLSSPLQKLASTLNGAMLKVIGLLNSIKDEKS</sequence>
<comment type="similarity">
    <text evidence="1">Belongs to the universal ribosomal protein uL10 family.</text>
</comment>
<dbReference type="InterPro" id="IPR001790">
    <property type="entry name" value="Ribosomal_uL10"/>
</dbReference>
<protein>
    <recommendedName>
        <fullName evidence="5">50S ribosomal protein L10</fullName>
    </recommendedName>
</protein>
<dbReference type="Pfam" id="PF00466">
    <property type="entry name" value="Ribosomal_L10"/>
    <property type="match status" value="1"/>
</dbReference>
<dbReference type="SUPFAM" id="SSF160369">
    <property type="entry name" value="Ribosomal protein L10-like"/>
    <property type="match status" value="1"/>
</dbReference>
<evidence type="ECO:0000256" key="3">
    <source>
        <dbReference type="ARBA" id="ARBA00023274"/>
    </source>
</evidence>
<dbReference type="EMBL" id="UINC01021013">
    <property type="protein sequence ID" value="SVA87670.1"/>
    <property type="molecule type" value="Genomic_DNA"/>
</dbReference>
<organism evidence="4">
    <name type="scientific">marine metagenome</name>
    <dbReference type="NCBI Taxonomy" id="408172"/>
    <lineage>
        <taxon>unclassified sequences</taxon>
        <taxon>metagenomes</taxon>
        <taxon>ecological metagenomes</taxon>
    </lineage>
</organism>
<dbReference type="GO" id="GO:1990904">
    <property type="term" value="C:ribonucleoprotein complex"/>
    <property type="evidence" value="ECO:0007669"/>
    <property type="project" value="UniProtKB-KW"/>
</dbReference>
<name>A0A381ZEM1_9ZZZZ</name>
<dbReference type="InterPro" id="IPR047865">
    <property type="entry name" value="Ribosomal_uL10_bac_type"/>
</dbReference>
<evidence type="ECO:0000256" key="1">
    <source>
        <dbReference type="ARBA" id="ARBA00008889"/>
    </source>
</evidence>
<dbReference type="HAMAP" id="MF_00362">
    <property type="entry name" value="Ribosomal_uL10"/>
    <property type="match status" value="1"/>
</dbReference>
<proteinExistence type="inferred from homology"/>
<dbReference type="Gene3D" id="3.30.70.1730">
    <property type="match status" value="1"/>
</dbReference>
<keyword evidence="2" id="KW-0689">Ribosomal protein</keyword>
<accession>A0A381ZEM1</accession>
<dbReference type="GO" id="GO:0005840">
    <property type="term" value="C:ribosome"/>
    <property type="evidence" value="ECO:0007669"/>
    <property type="project" value="UniProtKB-KW"/>
</dbReference>
<dbReference type="NCBIfam" id="NF000955">
    <property type="entry name" value="PRK00099.1-1"/>
    <property type="match status" value="1"/>
</dbReference>
<reference evidence="4" key="1">
    <citation type="submission" date="2018-05" db="EMBL/GenBank/DDBJ databases">
        <authorList>
            <person name="Lanie J.A."/>
            <person name="Ng W.-L."/>
            <person name="Kazmierczak K.M."/>
            <person name="Andrzejewski T.M."/>
            <person name="Davidsen T.M."/>
            <person name="Wayne K.J."/>
            <person name="Tettelin H."/>
            <person name="Glass J.I."/>
            <person name="Rusch D."/>
            <person name="Podicherti R."/>
            <person name="Tsui H.-C.T."/>
            <person name="Winkler M.E."/>
        </authorList>
    </citation>
    <scope>NUCLEOTIDE SEQUENCE</scope>
</reference>
<dbReference type="CDD" id="cd05797">
    <property type="entry name" value="Ribosomal_L10"/>
    <property type="match status" value="1"/>
</dbReference>